<dbReference type="Proteomes" id="UP001225316">
    <property type="component" value="Unassembled WGS sequence"/>
</dbReference>
<sequence>MISSPTVIVLYGGVGSEREVSLRSGEAVAQALRARFSVEAWLLQQEALPAALDAGAHIVFPALHGSFGEDGQLQALLEAAGIHYCGSDAVASRLCMDKAATKAIASDLRIAVPAALSFDGARAPLADAVIEQLGASLVIKPADQGSSVGLHFTEHRSALGVTLSGIRSGNWLIEQRIRGRELTVGVLKGAAMGIVEIVSQSGVYDYQAKYTPGSTEYQYPASLEPAVEAKIKDHAEQLFDACGCRDFARVDFLLEGTRPYFLEINTLPGLTATSLLPKSASCVGFDFEQLAAELVAPAIARFQTGGAE</sequence>
<evidence type="ECO:0000256" key="12">
    <source>
        <dbReference type="ARBA" id="ARBA00023316"/>
    </source>
</evidence>
<dbReference type="HAMAP" id="MF_00047">
    <property type="entry name" value="Dala_Dala_lig"/>
    <property type="match status" value="1"/>
</dbReference>
<dbReference type="SUPFAM" id="SSF56059">
    <property type="entry name" value="Glutathione synthetase ATP-binding domain-like"/>
    <property type="match status" value="1"/>
</dbReference>
<dbReference type="InterPro" id="IPR016185">
    <property type="entry name" value="PreATP-grasp_dom_sf"/>
</dbReference>
<keyword evidence="9 15" id="KW-0067">ATP-binding</keyword>
<dbReference type="NCBIfam" id="TIGR01205">
    <property type="entry name" value="D_ala_D_alaTIGR"/>
    <property type="match status" value="1"/>
</dbReference>
<dbReference type="Pfam" id="PF01820">
    <property type="entry name" value="Dala_Dala_lig_N"/>
    <property type="match status" value="1"/>
</dbReference>
<accession>A0ABU1AXI5</accession>
<evidence type="ECO:0000256" key="2">
    <source>
        <dbReference type="ARBA" id="ARBA00001946"/>
    </source>
</evidence>
<dbReference type="InterPro" id="IPR011127">
    <property type="entry name" value="Dala_Dala_lig_N"/>
</dbReference>
<evidence type="ECO:0000256" key="6">
    <source>
        <dbReference type="ARBA" id="ARBA00022490"/>
    </source>
</evidence>
<comment type="similarity">
    <text evidence="4 14">Belongs to the D-alanine--D-alanine ligase family.</text>
</comment>
<comment type="cofactor">
    <cofactor evidence="2">
        <name>Mg(2+)</name>
        <dbReference type="ChEBI" id="CHEBI:18420"/>
    </cofactor>
</comment>
<evidence type="ECO:0000256" key="5">
    <source>
        <dbReference type="ARBA" id="ARBA00012216"/>
    </source>
</evidence>
<evidence type="ECO:0000256" key="9">
    <source>
        <dbReference type="ARBA" id="ARBA00022840"/>
    </source>
</evidence>
<comment type="cofactor">
    <cofactor evidence="1">
        <name>Mn(2+)</name>
        <dbReference type="ChEBI" id="CHEBI:29035"/>
    </cofactor>
</comment>
<dbReference type="InterPro" id="IPR000291">
    <property type="entry name" value="D-Ala_lig_Van_CS"/>
</dbReference>
<dbReference type="PANTHER" id="PTHR23132">
    <property type="entry name" value="D-ALANINE--D-ALANINE LIGASE"/>
    <property type="match status" value="1"/>
</dbReference>
<evidence type="ECO:0000256" key="15">
    <source>
        <dbReference type="PROSITE-ProRule" id="PRU00409"/>
    </source>
</evidence>
<dbReference type="PIRSF" id="PIRSF039102">
    <property type="entry name" value="Ddl/VanB"/>
    <property type="match status" value="1"/>
</dbReference>
<feature type="domain" description="ATP-grasp" evidence="16">
    <location>
        <begin position="102"/>
        <end position="296"/>
    </location>
</feature>
<comment type="catalytic activity">
    <reaction evidence="13 14">
        <text>2 D-alanine + ATP = D-alanyl-D-alanine + ADP + phosphate + H(+)</text>
        <dbReference type="Rhea" id="RHEA:11224"/>
        <dbReference type="ChEBI" id="CHEBI:15378"/>
        <dbReference type="ChEBI" id="CHEBI:30616"/>
        <dbReference type="ChEBI" id="CHEBI:43474"/>
        <dbReference type="ChEBI" id="CHEBI:57416"/>
        <dbReference type="ChEBI" id="CHEBI:57822"/>
        <dbReference type="ChEBI" id="CHEBI:456216"/>
        <dbReference type="EC" id="6.3.2.4"/>
    </reaction>
</comment>
<proteinExistence type="inferred from homology"/>
<dbReference type="Gene3D" id="3.40.50.20">
    <property type="match status" value="1"/>
</dbReference>
<evidence type="ECO:0000256" key="4">
    <source>
        <dbReference type="ARBA" id="ARBA00010871"/>
    </source>
</evidence>
<dbReference type="NCBIfam" id="NF002378">
    <property type="entry name" value="PRK01372.1"/>
    <property type="match status" value="1"/>
</dbReference>
<dbReference type="InterPro" id="IPR011095">
    <property type="entry name" value="Dala_Dala_lig_C"/>
</dbReference>
<dbReference type="EMBL" id="JARXHW010000017">
    <property type="protein sequence ID" value="MDQ8207697.1"/>
    <property type="molecule type" value="Genomic_DNA"/>
</dbReference>
<evidence type="ECO:0000256" key="13">
    <source>
        <dbReference type="ARBA" id="ARBA00047614"/>
    </source>
</evidence>
<gene>
    <name evidence="14" type="primary">ddl</name>
    <name evidence="17" type="ORF">QEH52_09265</name>
</gene>
<keyword evidence="8 15" id="KW-0547">Nucleotide-binding</keyword>
<protein>
    <recommendedName>
        <fullName evidence="5 14">D-alanine--D-alanine ligase</fullName>
        <ecNumber evidence="5 14">6.3.2.4</ecNumber>
    </recommendedName>
    <alternativeName>
        <fullName evidence="14">D-Ala-D-Ala ligase</fullName>
    </alternativeName>
    <alternativeName>
        <fullName evidence="14">D-alanylalanine synthetase</fullName>
    </alternativeName>
</protein>
<evidence type="ECO:0000256" key="14">
    <source>
        <dbReference type="HAMAP-Rule" id="MF_00047"/>
    </source>
</evidence>
<comment type="caution">
    <text evidence="17">The sequence shown here is derived from an EMBL/GenBank/DDBJ whole genome shotgun (WGS) entry which is preliminary data.</text>
</comment>
<evidence type="ECO:0000256" key="8">
    <source>
        <dbReference type="ARBA" id="ARBA00022741"/>
    </source>
</evidence>
<evidence type="ECO:0000256" key="10">
    <source>
        <dbReference type="ARBA" id="ARBA00022960"/>
    </source>
</evidence>
<dbReference type="Gene3D" id="3.30.1490.20">
    <property type="entry name" value="ATP-grasp fold, A domain"/>
    <property type="match status" value="1"/>
</dbReference>
<dbReference type="InterPro" id="IPR005905">
    <property type="entry name" value="D_ala_D_ala"/>
</dbReference>
<evidence type="ECO:0000259" key="16">
    <source>
        <dbReference type="PROSITE" id="PS50975"/>
    </source>
</evidence>
<evidence type="ECO:0000313" key="17">
    <source>
        <dbReference type="EMBL" id="MDQ8207697.1"/>
    </source>
</evidence>
<name>A0ABU1AXI5_9BACT</name>
<dbReference type="GO" id="GO:0008716">
    <property type="term" value="F:D-alanine-D-alanine ligase activity"/>
    <property type="evidence" value="ECO:0007669"/>
    <property type="project" value="UniProtKB-EC"/>
</dbReference>
<evidence type="ECO:0000313" key="18">
    <source>
        <dbReference type="Proteomes" id="UP001225316"/>
    </source>
</evidence>
<dbReference type="InterPro" id="IPR013815">
    <property type="entry name" value="ATP_grasp_subdomain_1"/>
</dbReference>
<evidence type="ECO:0000256" key="11">
    <source>
        <dbReference type="ARBA" id="ARBA00022984"/>
    </source>
</evidence>
<comment type="function">
    <text evidence="14">Cell wall formation.</text>
</comment>
<dbReference type="Gene3D" id="3.30.470.20">
    <property type="entry name" value="ATP-grasp fold, B domain"/>
    <property type="match status" value="1"/>
</dbReference>
<keyword evidence="12 14" id="KW-0961">Cell wall biogenesis/degradation</keyword>
<dbReference type="EC" id="6.3.2.4" evidence="5 14"/>
<dbReference type="RefSeq" id="WP_308949929.1">
    <property type="nucleotide sequence ID" value="NZ_JARXHW010000017.1"/>
</dbReference>
<keyword evidence="7 14" id="KW-0436">Ligase</keyword>
<evidence type="ECO:0000256" key="1">
    <source>
        <dbReference type="ARBA" id="ARBA00001936"/>
    </source>
</evidence>
<evidence type="ECO:0000256" key="7">
    <source>
        <dbReference type="ARBA" id="ARBA00022598"/>
    </source>
</evidence>
<comment type="pathway">
    <text evidence="14">Cell wall biogenesis; peptidoglycan biosynthesis.</text>
</comment>
<organism evidence="17 18">
    <name type="scientific">Thalassobacterium maritimum</name>
    <dbReference type="NCBI Taxonomy" id="3041265"/>
    <lineage>
        <taxon>Bacteria</taxon>
        <taxon>Pseudomonadati</taxon>
        <taxon>Verrucomicrobiota</taxon>
        <taxon>Opitutia</taxon>
        <taxon>Puniceicoccales</taxon>
        <taxon>Coraliomargaritaceae</taxon>
        <taxon>Thalassobacterium</taxon>
    </lineage>
</organism>
<keyword evidence="11 14" id="KW-0573">Peptidoglycan synthesis</keyword>
<dbReference type="InterPro" id="IPR011761">
    <property type="entry name" value="ATP-grasp"/>
</dbReference>
<dbReference type="Pfam" id="PF07478">
    <property type="entry name" value="Dala_Dala_lig_C"/>
    <property type="match status" value="1"/>
</dbReference>
<comment type="subcellular location">
    <subcellularLocation>
        <location evidence="3 14">Cytoplasm</location>
    </subcellularLocation>
</comment>
<keyword evidence="10 14" id="KW-0133">Cell shape</keyword>
<reference evidence="17 18" key="1">
    <citation type="submission" date="2023-04" db="EMBL/GenBank/DDBJ databases">
        <title>A novel bacteria isolated from coastal sediment.</title>
        <authorList>
            <person name="Liu X.-J."/>
            <person name="Du Z.-J."/>
        </authorList>
    </citation>
    <scope>NUCLEOTIDE SEQUENCE [LARGE SCALE GENOMIC DNA]</scope>
    <source>
        <strain evidence="17 18">SDUM461003</strain>
    </source>
</reference>
<keyword evidence="6 14" id="KW-0963">Cytoplasm</keyword>
<keyword evidence="18" id="KW-1185">Reference proteome</keyword>
<dbReference type="PROSITE" id="PS00843">
    <property type="entry name" value="DALA_DALA_LIGASE_1"/>
    <property type="match status" value="1"/>
</dbReference>
<dbReference type="PROSITE" id="PS50975">
    <property type="entry name" value="ATP_GRASP"/>
    <property type="match status" value="1"/>
</dbReference>
<dbReference type="PANTHER" id="PTHR23132:SF23">
    <property type="entry name" value="D-ALANINE--D-ALANINE LIGASE B"/>
    <property type="match status" value="1"/>
</dbReference>
<dbReference type="SUPFAM" id="SSF52440">
    <property type="entry name" value="PreATP-grasp domain"/>
    <property type="match status" value="1"/>
</dbReference>
<evidence type="ECO:0000256" key="3">
    <source>
        <dbReference type="ARBA" id="ARBA00004496"/>
    </source>
</evidence>